<reference evidence="3" key="1">
    <citation type="journal article" date="2022" name="Int. J. Mol. Sci.">
        <title>Draft Genome of Tanacetum Coccineum: Genomic Comparison of Closely Related Tanacetum-Family Plants.</title>
        <authorList>
            <person name="Yamashiro T."/>
            <person name="Shiraishi A."/>
            <person name="Nakayama K."/>
            <person name="Satake H."/>
        </authorList>
    </citation>
    <scope>NUCLEOTIDE SEQUENCE</scope>
</reference>
<feature type="region of interest" description="Disordered" evidence="2">
    <location>
        <begin position="43"/>
        <end position="62"/>
    </location>
</feature>
<evidence type="ECO:0000256" key="2">
    <source>
        <dbReference type="SAM" id="MobiDB-lite"/>
    </source>
</evidence>
<organism evidence="3 4">
    <name type="scientific">Tanacetum coccineum</name>
    <dbReference type="NCBI Taxonomy" id="301880"/>
    <lineage>
        <taxon>Eukaryota</taxon>
        <taxon>Viridiplantae</taxon>
        <taxon>Streptophyta</taxon>
        <taxon>Embryophyta</taxon>
        <taxon>Tracheophyta</taxon>
        <taxon>Spermatophyta</taxon>
        <taxon>Magnoliopsida</taxon>
        <taxon>eudicotyledons</taxon>
        <taxon>Gunneridae</taxon>
        <taxon>Pentapetalae</taxon>
        <taxon>asterids</taxon>
        <taxon>campanulids</taxon>
        <taxon>Asterales</taxon>
        <taxon>Asteraceae</taxon>
        <taxon>Asteroideae</taxon>
        <taxon>Anthemideae</taxon>
        <taxon>Anthemidinae</taxon>
        <taxon>Tanacetum</taxon>
    </lineage>
</organism>
<dbReference type="Proteomes" id="UP001151760">
    <property type="component" value="Unassembled WGS sequence"/>
</dbReference>
<proteinExistence type="predicted"/>
<name>A0ABQ5ADV6_9ASTR</name>
<feature type="compositionally biased region" description="Basic residues" evidence="2">
    <location>
        <begin position="614"/>
        <end position="631"/>
    </location>
</feature>
<sequence length="697" mass="78922">MWMQVHTILMLQVYQEKIKDLPRNTYLLPLQPHRTRIPIEDVAPAAHEKPSESSPKDNDIQDSEDVIDKEGQHQMPEDEQVLHDELEKMVTQELTAKAMDDVSRQAFEEEKRRIASQKKAAQATSTNKLSTDRQSVSTDRPFVSTDRPFVSTDRSSVSTDRPFVSTDRSSVSTANTPYVSAASTSTGANAGESSFKLLKLLPNDGIINGAYDDDEVGAVADFNSMDNTIAVSSIPTLRIHKDHPKGQILGDPTSVVQTRGKIQKASSAHQALTYKMKALVEAMHVGMLQFKLQKFGYLLICHMGKRDCYEKRLIEVIKIHTDSNVADLLTKGFVLSQDYNWCYLGSRESFKGDRIGTNKRNKGTDKQDGGTDSTKVSTDRQDEGTADQNEGKNATQTAPTTTSTPTPTIFEGKGKRRKIRKVDEPERPRPTSIRTILTLRPLPKINPKDKGKKRIEEEDESDTESKGITEAEKKFKQLANDEEVARKVQEEWEAKKENKRLDEKEATKAALSNEYDFIQARLNADKILAEKLQEEEREIHVGGKKHSDLKTKSFDEIQVLYEKIKRSNDSFIAIGSAEDEKMIKEMNEQAADASKKKVKKDDNVKGEIKEEGTRKRKLGKRKKMKSKKRKFTSKDDEELRLCLTIASDEDKEVDYEILDKKYPILRMGDLSILQPNHSMMRLRELEPKDSDGDEEDP</sequence>
<feature type="coiled-coil region" evidence="1">
    <location>
        <begin position="494"/>
        <end position="521"/>
    </location>
</feature>
<feature type="region of interest" description="Disordered" evidence="2">
    <location>
        <begin position="103"/>
        <end position="171"/>
    </location>
</feature>
<feature type="compositionally biased region" description="Basic and acidic residues" evidence="2">
    <location>
        <begin position="587"/>
        <end position="613"/>
    </location>
</feature>
<evidence type="ECO:0000313" key="4">
    <source>
        <dbReference type="Proteomes" id="UP001151760"/>
    </source>
</evidence>
<reference evidence="3" key="2">
    <citation type="submission" date="2022-01" db="EMBL/GenBank/DDBJ databases">
        <authorList>
            <person name="Yamashiro T."/>
            <person name="Shiraishi A."/>
            <person name="Satake H."/>
            <person name="Nakayama K."/>
        </authorList>
    </citation>
    <scope>NUCLEOTIDE SEQUENCE</scope>
</reference>
<comment type="caution">
    <text evidence="3">The sequence shown here is derived from an EMBL/GenBank/DDBJ whole genome shotgun (WGS) entry which is preliminary data.</text>
</comment>
<feature type="compositionally biased region" description="Basic and acidic residues" evidence="2">
    <location>
        <begin position="353"/>
        <end position="369"/>
    </location>
</feature>
<evidence type="ECO:0000256" key="1">
    <source>
        <dbReference type="SAM" id="Coils"/>
    </source>
</evidence>
<feature type="compositionally biased region" description="Basic and acidic residues" evidence="2">
    <location>
        <begin position="46"/>
        <end position="59"/>
    </location>
</feature>
<protein>
    <submittedName>
        <fullName evidence="3">Uncharacterized protein</fullName>
    </submittedName>
</protein>
<feature type="compositionally biased region" description="Polar residues" evidence="2">
    <location>
        <begin position="122"/>
        <end position="138"/>
    </location>
</feature>
<evidence type="ECO:0000313" key="3">
    <source>
        <dbReference type="EMBL" id="GJS99397.1"/>
    </source>
</evidence>
<feature type="region of interest" description="Disordered" evidence="2">
    <location>
        <begin position="353"/>
        <end position="471"/>
    </location>
</feature>
<feature type="compositionally biased region" description="Low complexity" evidence="2">
    <location>
        <begin position="395"/>
        <end position="408"/>
    </location>
</feature>
<feature type="compositionally biased region" description="Basic and acidic residues" evidence="2">
    <location>
        <begin position="103"/>
        <end position="113"/>
    </location>
</feature>
<feature type="region of interest" description="Disordered" evidence="2">
    <location>
        <begin position="587"/>
        <end position="635"/>
    </location>
</feature>
<dbReference type="EMBL" id="BQNB010012115">
    <property type="protein sequence ID" value="GJS99397.1"/>
    <property type="molecule type" value="Genomic_DNA"/>
</dbReference>
<accession>A0ABQ5ADV6</accession>
<keyword evidence="4" id="KW-1185">Reference proteome</keyword>
<gene>
    <name evidence="3" type="ORF">Tco_0820567</name>
</gene>
<keyword evidence="1" id="KW-0175">Coiled coil</keyword>